<dbReference type="InterPro" id="IPR000944">
    <property type="entry name" value="Tscrpt_reg_Rrf2"/>
</dbReference>
<keyword evidence="1" id="KW-0238">DNA-binding</keyword>
<proteinExistence type="predicted"/>
<dbReference type="GO" id="GO:0003677">
    <property type="term" value="F:DNA binding"/>
    <property type="evidence" value="ECO:0007669"/>
    <property type="project" value="UniProtKB-KW"/>
</dbReference>
<dbReference type="InterPro" id="IPR030489">
    <property type="entry name" value="TR_Rrf2-type_CS"/>
</dbReference>
<dbReference type="Gene3D" id="1.10.10.10">
    <property type="entry name" value="Winged helix-like DNA-binding domain superfamily/Winged helix DNA-binding domain"/>
    <property type="match status" value="1"/>
</dbReference>
<dbReference type="InterPro" id="IPR036388">
    <property type="entry name" value="WH-like_DNA-bd_sf"/>
</dbReference>
<keyword evidence="3" id="KW-1185">Reference proteome</keyword>
<reference evidence="2 3" key="1">
    <citation type="submission" date="2016-01" db="EMBL/GenBank/DDBJ databases">
        <title>Janibacter melonis strain CD11_4 genome sequencing and assembly.</title>
        <authorList>
            <person name="Nair G.R."/>
            <person name="Kaur G."/>
            <person name="Chander A.M."/>
            <person name="Mayilraj S."/>
        </authorList>
    </citation>
    <scope>NUCLEOTIDE SEQUENCE [LARGE SCALE GENOMIC DNA]</scope>
    <source>
        <strain evidence="2 3">CD11-4</strain>
    </source>
</reference>
<organism evidence="2 3">
    <name type="scientific">Janibacter melonis</name>
    <dbReference type="NCBI Taxonomy" id="262209"/>
    <lineage>
        <taxon>Bacteria</taxon>
        <taxon>Bacillati</taxon>
        <taxon>Actinomycetota</taxon>
        <taxon>Actinomycetes</taxon>
        <taxon>Micrococcales</taxon>
        <taxon>Intrasporangiaceae</taxon>
        <taxon>Janibacter</taxon>
    </lineage>
</organism>
<dbReference type="PROSITE" id="PS01332">
    <property type="entry name" value="HTH_RRF2_1"/>
    <property type="match status" value="1"/>
</dbReference>
<name>A0A176QAH8_9MICO</name>
<dbReference type="GO" id="GO:0003700">
    <property type="term" value="F:DNA-binding transcription factor activity"/>
    <property type="evidence" value="ECO:0007669"/>
    <property type="project" value="TreeGrafter"/>
</dbReference>
<accession>A0A176QAH8</accession>
<dbReference type="AlphaFoldDB" id="A0A176QAH8"/>
<protein>
    <submittedName>
        <fullName evidence="2">Rrf2 family transcriptional regulator</fullName>
    </submittedName>
</protein>
<dbReference type="InterPro" id="IPR036390">
    <property type="entry name" value="WH_DNA-bd_sf"/>
</dbReference>
<dbReference type="PANTHER" id="PTHR33221:SF5">
    <property type="entry name" value="HTH-TYPE TRANSCRIPTIONAL REGULATOR ISCR"/>
    <property type="match status" value="1"/>
</dbReference>
<dbReference type="Proteomes" id="UP000076976">
    <property type="component" value="Unassembled WGS sequence"/>
</dbReference>
<dbReference type="RefSeq" id="WP_068274633.1">
    <property type="nucleotide sequence ID" value="NZ_QSNP01000032.1"/>
</dbReference>
<evidence type="ECO:0000313" key="3">
    <source>
        <dbReference type="Proteomes" id="UP000076976"/>
    </source>
</evidence>
<dbReference type="NCBIfam" id="TIGR00738">
    <property type="entry name" value="rrf2_super"/>
    <property type="match status" value="1"/>
</dbReference>
<dbReference type="PANTHER" id="PTHR33221">
    <property type="entry name" value="WINGED HELIX-TURN-HELIX TRANSCRIPTIONAL REGULATOR, RRF2 FAMILY"/>
    <property type="match status" value="1"/>
</dbReference>
<sequence length="152" mass="16255">MDISARSDYAVRALLSLVAAQDGRPVSVEQLSGEQELPRKFLEAIVADLRRAGLVTSRRGAAGGYLLARPADEISVGDVIRAVDGPLAEIRGQRPQDLVYTGSAQRLPVVWVALRAALRDVLDDTSLAAIASGELPALVQDLASRPDAMRNR</sequence>
<gene>
    <name evidence="2" type="ORF">AWH69_09505</name>
</gene>
<dbReference type="EMBL" id="LQZG01000003">
    <property type="protein sequence ID" value="OAB86686.1"/>
    <property type="molecule type" value="Genomic_DNA"/>
</dbReference>
<dbReference type="PROSITE" id="PS51197">
    <property type="entry name" value="HTH_RRF2_2"/>
    <property type="match status" value="1"/>
</dbReference>
<dbReference type="SUPFAM" id="SSF46785">
    <property type="entry name" value="Winged helix' DNA-binding domain"/>
    <property type="match status" value="1"/>
</dbReference>
<dbReference type="STRING" id="262209.AWH69_09505"/>
<comment type="caution">
    <text evidence="2">The sequence shown here is derived from an EMBL/GenBank/DDBJ whole genome shotgun (WGS) entry which is preliminary data.</text>
</comment>
<evidence type="ECO:0000256" key="1">
    <source>
        <dbReference type="ARBA" id="ARBA00023125"/>
    </source>
</evidence>
<evidence type="ECO:0000313" key="2">
    <source>
        <dbReference type="EMBL" id="OAB86686.1"/>
    </source>
</evidence>
<dbReference type="Pfam" id="PF02082">
    <property type="entry name" value="Rrf2"/>
    <property type="match status" value="1"/>
</dbReference>
<dbReference type="GO" id="GO:0005829">
    <property type="term" value="C:cytosol"/>
    <property type="evidence" value="ECO:0007669"/>
    <property type="project" value="TreeGrafter"/>
</dbReference>